<dbReference type="InterPro" id="IPR027414">
    <property type="entry name" value="GH95_N_dom"/>
</dbReference>
<evidence type="ECO:0000259" key="4">
    <source>
        <dbReference type="Pfam" id="PF22124"/>
    </source>
</evidence>
<organism evidence="5 6">
    <name type="scientific">Musa troglodytarum</name>
    <name type="common">fe'i banana</name>
    <dbReference type="NCBI Taxonomy" id="320322"/>
    <lineage>
        <taxon>Eukaryota</taxon>
        <taxon>Viridiplantae</taxon>
        <taxon>Streptophyta</taxon>
        <taxon>Embryophyta</taxon>
        <taxon>Tracheophyta</taxon>
        <taxon>Spermatophyta</taxon>
        <taxon>Magnoliopsida</taxon>
        <taxon>Liliopsida</taxon>
        <taxon>Zingiberales</taxon>
        <taxon>Musaceae</taxon>
        <taxon>Musa</taxon>
    </lineage>
</organism>
<reference evidence="5" key="1">
    <citation type="submission" date="2022-05" db="EMBL/GenBank/DDBJ databases">
        <title>The Musa troglodytarum L. genome provides insights into the mechanism of non-climacteric behaviour and enrichment of carotenoids.</title>
        <authorList>
            <person name="Wang J."/>
        </authorList>
    </citation>
    <scope>NUCLEOTIDE SEQUENCE</scope>
    <source>
        <tissue evidence="5">Leaf</tissue>
    </source>
</reference>
<evidence type="ECO:0000259" key="3">
    <source>
        <dbReference type="Pfam" id="PF21307"/>
    </source>
</evidence>
<evidence type="ECO:0000313" key="5">
    <source>
        <dbReference type="EMBL" id="URE48839.1"/>
    </source>
</evidence>
<proteinExistence type="predicted"/>
<evidence type="ECO:0000256" key="1">
    <source>
        <dbReference type="SAM" id="MobiDB-lite"/>
    </source>
</evidence>
<feature type="domain" description="Alpha fucosidase A-like C-terminal" evidence="3">
    <location>
        <begin position="713"/>
        <end position="775"/>
    </location>
</feature>
<dbReference type="Pfam" id="PF14498">
    <property type="entry name" value="Glyco_hyd_65N_2"/>
    <property type="match status" value="1"/>
</dbReference>
<name>A0A9E7IBG0_9LILI</name>
<dbReference type="PANTHER" id="PTHR31084:SF0">
    <property type="entry name" value="ALPHA-L-FUCOSIDASE 2"/>
    <property type="match status" value="1"/>
</dbReference>
<dbReference type="InterPro" id="IPR049053">
    <property type="entry name" value="AFCA-like_C"/>
</dbReference>
<protein>
    <submittedName>
        <fullName evidence="5">Alpha-l-fucosidase</fullName>
    </submittedName>
</protein>
<dbReference type="GO" id="GO:0005975">
    <property type="term" value="P:carbohydrate metabolic process"/>
    <property type="evidence" value="ECO:0007669"/>
    <property type="project" value="InterPro"/>
</dbReference>
<keyword evidence="6" id="KW-1185">Reference proteome</keyword>
<dbReference type="Gene3D" id="2.70.98.50">
    <property type="entry name" value="putative glycoside hydrolase family protein from bacillus halodurans"/>
    <property type="match status" value="1"/>
</dbReference>
<accession>A0A9E7IBG0</accession>
<dbReference type="InterPro" id="IPR054363">
    <property type="entry name" value="GH95_cat"/>
</dbReference>
<dbReference type="Pfam" id="PF21307">
    <property type="entry name" value="Glyco_hydro_95_C"/>
    <property type="match status" value="1"/>
</dbReference>
<dbReference type="EMBL" id="CP097511">
    <property type="protein sequence ID" value="URE48839.1"/>
    <property type="molecule type" value="Genomic_DNA"/>
</dbReference>
<evidence type="ECO:0000313" key="6">
    <source>
        <dbReference type="Proteomes" id="UP001055439"/>
    </source>
</evidence>
<feature type="domain" description="Glycosyl hydrolase family 95 catalytic" evidence="4">
    <location>
        <begin position="373"/>
        <end position="591"/>
    </location>
</feature>
<gene>
    <name evidence="5" type="ORF">MUK42_33283</name>
</gene>
<feature type="domain" description="Glycosyl hydrolase family 95 catalytic" evidence="4">
    <location>
        <begin position="593"/>
        <end position="711"/>
    </location>
</feature>
<dbReference type="OrthoDB" id="2848340at2759"/>
<dbReference type="GO" id="GO:0004560">
    <property type="term" value="F:alpha-L-fucosidase activity"/>
    <property type="evidence" value="ECO:0007669"/>
    <property type="project" value="InterPro"/>
</dbReference>
<dbReference type="AlphaFoldDB" id="A0A9E7IBG0"/>
<dbReference type="Gene3D" id="1.50.10.10">
    <property type="match status" value="1"/>
</dbReference>
<dbReference type="PANTHER" id="PTHR31084">
    <property type="entry name" value="ALPHA-L-FUCOSIDASE 2"/>
    <property type="match status" value="1"/>
</dbReference>
<dbReference type="PIRSF" id="PIRSF007663">
    <property type="entry name" value="UCP007663"/>
    <property type="match status" value="1"/>
</dbReference>
<dbReference type="InterPro" id="IPR012341">
    <property type="entry name" value="6hp_glycosidase-like_sf"/>
</dbReference>
<dbReference type="Proteomes" id="UP001055439">
    <property type="component" value="Chromosome 9"/>
</dbReference>
<evidence type="ECO:0000259" key="2">
    <source>
        <dbReference type="Pfam" id="PF14498"/>
    </source>
</evidence>
<feature type="region of interest" description="Disordered" evidence="1">
    <location>
        <begin position="354"/>
        <end position="376"/>
    </location>
</feature>
<dbReference type="Pfam" id="PF22124">
    <property type="entry name" value="Glyco_hydro_95_cat"/>
    <property type="match status" value="2"/>
</dbReference>
<feature type="domain" description="Glycosyl hydrolase family 95 N-terminal" evidence="2">
    <location>
        <begin position="43"/>
        <end position="285"/>
    </location>
</feature>
<dbReference type="InterPro" id="IPR016518">
    <property type="entry name" value="Alpha-L-fucosidase"/>
</dbReference>
<sequence length="815" mass="90127">MDRAEEDDWVWVRRPEEADAAEWRAAAAAGLQDEEDRPLKVVFTSPAAHWTDAAPLGNGRLGAMVWGGVASETIQLNDDTLWTGVPGDYTNPDAPAVLAKVRKLVDSGDYAAASVAAFGLSGLHSGVYQPLGDINLVFGDSDTRYSAYYRDIDLKTATVNVQYTIEDVEFTREHFSSNPHQVVVTKFSADKAGSLSFTVYLDSKLQHHSSVSGTSQIVIEGSCPGKIISSDEIKSDKSSGIKFSAILDLRCGGVGSKVQVLDEGKLKVDGADWVILLLAASSSFEGPFTKPSDSKKDPTSAALHTINSIRNMSYTQLYAYHLDDYQSLFNRVTLKLSKESKNALEEENLVAVRKGHKTDSDAPRVEKGKSSRSASSTISAAERVKSFINDEDPSLVDLLFHYGRYLLISCSRPGTQIANLQGIWNKDTEPAWDGAPHMNVNLQMNYWPSLPCNLSECQEPLFDFIASLVRNGSKTAKVNYEASGWVAHQVTDIWAKHHLIVAIQCGLSGRWVGLGFDFLQNTAYPLLKGCASFLLDWLIEGRGGYLETNPSTSPEHSFIAPDGKTASVSYSTTMDMAIIKEVFTVVISSDKAQDFEDPEVHHRHVSHLFGLFPGHTITIGKTPDLCKAAANSLYKRGDAGPGWSTTWKMALWARLRNSEHAYRMIKQLIILVDPDHEANFEGGLYSNLFTAHPPFQIDANFGFAAAIAEMLVQSTEHDLYILPALPRDKWTTGYVRGLKARGGTTVNIRWREGDLHETWLWTRNKNSITRLHYRGHVATVTLTCGNIYRFNKHLKCLKTYPFGIQKTLAEHILVD</sequence>
<dbReference type="InterPro" id="IPR008928">
    <property type="entry name" value="6-hairpin_glycosidase_sf"/>
</dbReference>
<dbReference type="SUPFAM" id="SSF48208">
    <property type="entry name" value="Six-hairpin glycosidases"/>
    <property type="match status" value="1"/>
</dbReference>
<feature type="compositionally biased region" description="Basic and acidic residues" evidence="1">
    <location>
        <begin position="357"/>
        <end position="369"/>
    </location>
</feature>